<gene>
    <name evidence="1" type="ORF">SCMU_27660</name>
</gene>
<keyword evidence="2" id="KW-1185">Reference proteome</keyword>
<dbReference type="EMBL" id="AP024525">
    <property type="protein sequence ID" value="BCT76924.1"/>
    <property type="molecule type" value="Genomic_DNA"/>
</dbReference>
<organism evidence="1 2">
    <name type="scientific">Sinomonas cyclohexanicum</name>
    <name type="common">Corynebacterium cyclohexanicum</name>
    <dbReference type="NCBI Taxonomy" id="322009"/>
    <lineage>
        <taxon>Bacteria</taxon>
        <taxon>Bacillati</taxon>
        <taxon>Actinomycetota</taxon>
        <taxon>Actinomycetes</taxon>
        <taxon>Micrococcales</taxon>
        <taxon>Micrococcaceae</taxon>
        <taxon>Sinomonas</taxon>
    </lineage>
</organism>
<name>A0ABN6FJS7_SINCY</name>
<evidence type="ECO:0000313" key="1">
    <source>
        <dbReference type="EMBL" id="BCT76924.1"/>
    </source>
</evidence>
<dbReference type="Proteomes" id="UP001319861">
    <property type="component" value="Chromosome"/>
</dbReference>
<protein>
    <submittedName>
        <fullName evidence="1">Uncharacterized protein</fullName>
    </submittedName>
</protein>
<proteinExistence type="predicted"/>
<evidence type="ECO:0000313" key="2">
    <source>
        <dbReference type="Proteomes" id="UP001319861"/>
    </source>
</evidence>
<sequence length="117" mass="13558">MSKKTGRIRCGSCQRVLEDPDAYRKPTRGELSDYDRLPDSMAKGRQLYELRKPSPMSSTGDMWQDPTGEWWRGWHCRCGRAYAIADDELALLRVEAKSDRGEDLFLTNAHLLRPTRR</sequence>
<reference evidence="1 2" key="1">
    <citation type="journal article" date="2021" name="J. Biosci. Bioeng.">
        <title>Identification and characterization of a chc gene cluster responsible for the aromatization pathway of cyclohexanecarboxylate degradation in Sinomonas cyclohexanicum ATCC 51369.</title>
        <authorList>
            <person name="Yamamoto T."/>
            <person name="Hasegawa Y."/>
            <person name="Lau P.C.K."/>
            <person name="Iwaki H."/>
        </authorList>
    </citation>
    <scope>NUCLEOTIDE SEQUENCE [LARGE SCALE GENOMIC DNA]</scope>
    <source>
        <strain evidence="1 2">ATCC 51369</strain>
    </source>
</reference>
<accession>A0ABN6FJS7</accession>